<evidence type="ECO:0000256" key="2">
    <source>
        <dbReference type="ARBA" id="ARBA00009592"/>
    </source>
</evidence>
<keyword evidence="6 12" id="KW-0732">Signal</keyword>
<evidence type="ECO:0000256" key="12">
    <source>
        <dbReference type="SAM" id="SignalP"/>
    </source>
</evidence>
<keyword evidence="16" id="KW-1185">Reference proteome</keyword>
<keyword evidence="3" id="KW-1003">Cell membrane</keyword>
<keyword evidence="9" id="KW-0472">Membrane</keyword>
<dbReference type="InterPro" id="IPR001611">
    <property type="entry name" value="Leu-rich_rpt"/>
</dbReference>
<dbReference type="InterPro" id="IPR032675">
    <property type="entry name" value="LRR_dom_sf"/>
</dbReference>
<feature type="domain" description="Leucine-rich repeat-containing N-terminal plant-type" evidence="13">
    <location>
        <begin position="34"/>
        <end position="71"/>
    </location>
</feature>
<sequence>MAAFATILFLLIAAANLSFSSCFQISNYVGCTEREKQALLRFKQDLIDPSNRLASWVDHQDCCKWAGVVCNNETGYVSELHLKNPPLDDFSSEVKYKAYEMSKLGGQLNPALLSLKNLIYLDLGDNNFVGNSIPEFLGSMVSLRYLNLSVSGFQGKVPHQLGNLSNLQYLDLQANQLHVENLQWLSGLSFLEYLDLSIINLSAATDWLQVVNKLPSLLQLRLSDCLLSDFPLLADVNISSSLAVLDLSWNWFDYSLFHRWISRLSNLISLNLQANNLQGPIPDNLQNFTSLKNLDLSFNNLNSGLPNWFHSFSHLEYLNFCSCNLHGTISSAISNLSSTFNNLELSFNYELSGKIPRSFGKLCNLVSISLTGVNLDQDVSEVLEILSGCASNTLESVYMGNCTLSGHLINQLGQFKRLNLLSLWGNSISGPIPVSLGELSSLKTLYLYGNELNGSLPTSFGKLSKLEDAVISQNLLKGVVSEVHFANLARLKAFNAYGNSLVLKVDTDWVPPFRVETLALGSWQLGPRFPSWLQSQEDLLKLDISNSGIFDSVPAWFWNLSLQFTVLNLSHNQIYGQIPSIDAFSYSLVIDLSSNKFIGPLPPVSSRVAALDVSNNSLSGSISNFLCDKMNEPSQIEVLNLADNHFSDEIPDCWGNWQKLVAIKLANNKFSGNIPDSVGTLSSLQSLNLRKNNLSGKLPLSLRNCSKLGSIDFSENDFDGNIPTWMGKWLPNIMILSLHSNKFHGAIPDELCALTSLQILDLRQNELSGTIPRCISNFKAMVIKNYSATTFISYETSGGSYFEDALLVMKGKVLEYSTTLKLVRSMDLPTICYQERSPVGKSQAFMVCNRSTCHTIF</sequence>
<reference evidence="15" key="1">
    <citation type="journal article" date="2023" name="Plant Biotechnol. J.">
        <title>Chromosome-level wild Hevea brasiliensis genome provides new tools for genomic-assisted breeding and valuable loci to elevate rubber yield.</title>
        <authorList>
            <person name="Cheng H."/>
            <person name="Song X."/>
            <person name="Hu Y."/>
            <person name="Wu T."/>
            <person name="Yang Q."/>
            <person name="An Z."/>
            <person name="Feng S."/>
            <person name="Deng Z."/>
            <person name="Wu W."/>
            <person name="Zeng X."/>
            <person name="Tu M."/>
            <person name="Wang X."/>
            <person name="Huang H."/>
        </authorList>
    </citation>
    <scope>NUCLEOTIDE SEQUENCE</scope>
    <source>
        <strain evidence="15">MT/VB/25A 57/8</strain>
    </source>
</reference>
<name>A0ABQ9LBL0_HEVBR</name>
<accession>A0ABQ9LBL0</accession>
<dbReference type="PANTHER" id="PTHR48063:SF98">
    <property type="entry name" value="LRR RECEPTOR-LIKE SERINE_THREONINE-PROTEIN KINASE FLS2"/>
    <property type="match status" value="1"/>
</dbReference>
<dbReference type="SUPFAM" id="SSF52047">
    <property type="entry name" value="RNI-like"/>
    <property type="match status" value="1"/>
</dbReference>
<dbReference type="InterPro" id="IPR055414">
    <property type="entry name" value="LRR_R13L4/SHOC2-like"/>
</dbReference>
<evidence type="ECO:0000256" key="7">
    <source>
        <dbReference type="ARBA" id="ARBA00022737"/>
    </source>
</evidence>
<dbReference type="Gene3D" id="3.80.10.10">
    <property type="entry name" value="Ribonuclease Inhibitor"/>
    <property type="match status" value="4"/>
</dbReference>
<keyword evidence="5" id="KW-0812">Transmembrane</keyword>
<feature type="domain" description="Disease resistance R13L4/SHOC-2-like LRR" evidence="14">
    <location>
        <begin position="107"/>
        <end position="319"/>
    </location>
</feature>
<dbReference type="InterPro" id="IPR046956">
    <property type="entry name" value="RLP23-like"/>
</dbReference>
<dbReference type="SMART" id="SM00365">
    <property type="entry name" value="LRR_SD22"/>
    <property type="match status" value="4"/>
</dbReference>
<dbReference type="SUPFAM" id="SSF52058">
    <property type="entry name" value="L domain-like"/>
    <property type="match status" value="1"/>
</dbReference>
<evidence type="ECO:0000256" key="9">
    <source>
        <dbReference type="ARBA" id="ARBA00023136"/>
    </source>
</evidence>
<dbReference type="Pfam" id="PF00560">
    <property type="entry name" value="LRR_1"/>
    <property type="match status" value="4"/>
</dbReference>
<organism evidence="15 16">
    <name type="scientific">Hevea brasiliensis</name>
    <name type="common">Para rubber tree</name>
    <name type="synonym">Siphonia brasiliensis</name>
    <dbReference type="NCBI Taxonomy" id="3981"/>
    <lineage>
        <taxon>Eukaryota</taxon>
        <taxon>Viridiplantae</taxon>
        <taxon>Streptophyta</taxon>
        <taxon>Embryophyta</taxon>
        <taxon>Tracheophyta</taxon>
        <taxon>Spermatophyta</taxon>
        <taxon>Magnoliopsida</taxon>
        <taxon>eudicotyledons</taxon>
        <taxon>Gunneridae</taxon>
        <taxon>Pentapetalae</taxon>
        <taxon>rosids</taxon>
        <taxon>fabids</taxon>
        <taxon>Malpighiales</taxon>
        <taxon>Euphorbiaceae</taxon>
        <taxon>Crotonoideae</taxon>
        <taxon>Micrandreae</taxon>
        <taxon>Hevea</taxon>
    </lineage>
</organism>
<evidence type="ECO:0000259" key="14">
    <source>
        <dbReference type="Pfam" id="PF23598"/>
    </source>
</evidence>
<dbReference type="Proteomes" id="UP001174677">
    <property type="component" value="Chromosome 13"/>
</dbReference>
<keyword evidence="10" id="KW-0675">Receptor</keyword>
<feature type="signal peptide" evidence="12">
    <location>
        <begin position="1"/>
        <end position="22"/>
    </location>
</feature>
<evidence type="ECO:0000256" key="8">
    <source>
        <dbReference type="ARBA" id="ARBA00022989"/>
    </source>
</evidence>
<comment type="similarity">
    <text evidence="2">Belongs to the RLP family.</text>
</comment>
<dbReference type="InterPro" id="IPR013210">
    <property type="entry name" value="LRR_N_plant-typ"/>
</dbReference>
<evidence type="ECO:0000313" key="15">
    <source>
        <dbReference type="EMBL" id="KAJ9163427.1"/>
    </source>
</evidence>
<evidence type="ECO:0000313" key="16">
    <source>
        <dbReference type="Proteomes" id="UP001174677"/>
    </source>
</evidence>
<gene>
    <name evidence="15" type="ORF">P3X46_023095</name>
</gene>
<protein>
    <recommendedName>
        <fullName evidence="17">Leucine-rich repeat-containing N-terminal plant-type domain-containing protein</fullName>
    </recommendedName>
</protein>
<dbReference type="SMART" id="SM00369">
    <property type="entry name" value="LRR_TYP"/>
    <property type="match status" value="7"/>
</dbReference>
<evidence type="ECO:0000259" key="13">
    <source>
        <dbReference type="Pfam" id="PF08263"/>
    </source>
</evidence>
<dbReference type="PROSITE" id="PS51450">
    <property type="entry name" value="LRR"/>
    <property type="match status" value="1"/>
</dbReference>
<evidence type="ECO:0000256" key="3">
    <source>
        <dbReference type="ARBA" id="ARBA00022475"/>
    </source>
</evidence>
<keyword evidence="8" id="KW-1133">Transmembrane helix</keyword>
<comment type="subcellular location">
    <subcellularLocation>
        <location evidence="1">Cell membrane</location>
        <topology evidence="1">Single-pass type I membrane protein</topology>
    </subcellularLocation>
</comment>
<proteinExistence type="inferred from homology"/>
<keyword evidence="11" id="KW-0325">Glycoprotein</keyword>
<dbReference type="Pfam" id="PF23598">
    <property type="entry name" value="LRR_14"/>
    <property type="match status" value="1"/>
</dbReference>
<dbReference type="PANTHER" id="PTHR48063">
    <property type="entry name" value="LRR RECEPTOR-LIKE KINASE"/>
    <property type="match status" value="1"/>
</dbReference>
<evidence type="ECO:0000256" key="1">
    <source>
        <dbReference type="ARBA" id="ARBA00004251"/>
    </source>
</evidence>
<keyword evidence="4" id="KW-0433">Leucine-rich repeat</keyword>
<comment type="caution">
    <text evidence="15">The sequence shown here is derived from an EMBL/GenBank/DDBJ whole genome shotgun (WGS) entry which is preliminary data.</text>
</comment>
<dbReference type="EMBL" id="JARPOI010000013">
    <property type="protein sequence ID" value="KAJ9163427.1"/>
    <property type="molecule type" value="Genomic_DNA"/>
</dbReference>
<evidence type="ECO:0000256" key="6">
    <source>
        <dbReference type="ARBA" id="ARBA00022729"/>
    </source>
</evidence>
<evidence type="ECO:0000256" key="5">
    <source>
        <dbReference type="ARBA" id="ARBA00022692"/>
    </source>
</evidence>
<evidence type="ECO:0008006" key="17">
    <source>
        <dbReference type="Google" id="ProtNLM"/>
    </source>
</evidence>
<dbReference type="Pfam" id="PF08263">
    <property type="entry name" value="LRRNT_2"/>
    <property type="match status" value="1"/>
</dbReference>
<keyword evidence="7" id="KW-0677">Repeat</keyword>
<feature type="chain" id="PRO_5046970226" description="Leucine-rich repeat-containing N-terminal plant-type domain-containing protein" evidence="12">
    <location>
        <begin position="23"/>
        <end position="857"/>
    </location>
</feature>
<evidence type="ECO:0000256" key="11">
    <source>
        <dbReference type="ARBA" id="ARBA00023180"/>
    </source>
</evidence>
<dbReference type="InterPro" id="IPR003591">
    <property type="entry name" value="Leu-rich_rpt_typical-subtyp"/>
</dbReference>
<evidence type="ECO:0000256" key="10">
    <source>
        <dbReference type="ARBA" id="ARBA00023170"/>
    </source>
</evidence>
<evidence type="ECO:0000256" key="4">
    <source>
        <dbReference type="ARBA" id="ARBA00022614"/>
    </source>
</evidence>